<evidence type="ECO:0000313" key="6">
    <source>
        <dbReference type="Proteomes" id="UP001163846"/>
    </source>
</evidence>
<dbReference type="Proteomes" id="UP001163846">
    <property type="component" value="Unassembled WGS sequence"/>
</dbReference>
<dbReference type="InterPro" id="IPR038704">
    <property type="entry name" value="YEAST_sf"/>
</dbReference>
<gene>
    <name evidence="5" type="ORF">F5878DRAFT_656493</name>
</gene>
<dbReference type="PROSITE" id="PS51037">
    <property type="entry name" value="YEATS"/>
    <property type="match status" value="1"/>
</dbReference>
<dbReference type="InterPro" id="IPR055129">
    <property type="entry name" value="YEATS_dom"/>
</dbReference>
<comment type="subcellular location">
    <subcellularLocation>
        <location evidence="2">Nucleus</location>
    </subcellularLocation>
</comment>
<evidence type="ECO:0000256" key="1">
    <source>
        <dbReference type="ARBA" id="ARBA00023242"/>
    </source>
</evidence>
<dbReference type="Pfam" id="PF22951">
    <property type="entry name" value="3HBD"/>
    <property type="match status" value="1"/>
</dbReference>
<keyword evidence="1 2" id="KW-0539">Nucleus</keyword>
<evidence type="ECO:0000259" key="4">
    <source>
        <dbReference type="PROSITE" id="PS51037"/>
    </source>
</evidence>
<dbReference type="AlphaFoldDB" id="A0AA38PIT0"/>
<dbReference type="GO" id="GO:0005634">
    <property type="term" value="C:nucleus"/>
    <property type="evidence" value="ECO:0007669"/>
    <property type="project" value="UniProtKB-SubCell"/>
</dbReference>
<feature type="domain" description="YEATS" evidence="4">
    <location>
        <begin position="320"/>
        <end position="481"/>
    </location>
</feature>
<organism evidence="5 6">
    <name type="scientific">Lentinula raphanica</name>
    <dbReference type="NCBI Taxonomy" id="153919"/>
    <lineage>
        <taxon>Eukaryota</taxon>
        <taxon>Fungi</taxon>
        <taxon>Dikarya</taxon>
        <taxon>Basidiomycota</taxon>
        <taxon>Agaricomycotina</taxon>
        <taxon>Agaricomycetes</taxon>
        <taxon>Agaricomycetidae</taxon>
        <taxon>Agaricales</taxon>
        <taxon>Marasmiineae</taxon>
        <taxon>Omphalotaceae</taxon>
        <taxon>Lentinula</taxon>
    </lineage>
</organism>
<name>A0AA38PIT0_9AGAR</name>
<proteinExistence type="predicted"/>
<protein>
    <recommendedName>
        <fullName evidence="4">YEATS domain-containing protein</fullName>
    </recommendedName>
</protein>
<dbReference type="InterPro" id="IPR055127">
    <property type="entry name" value="YEATS2_3HBD"/>
</dbReference>
<comment type="caution">
    <text evidence="5">The sequence shown here is derived from an EMBL/GenBank/DDBJ whole genome shotgun (WGS) entry which is preliminary data.</text>
</comment>
<evidence type="ECO:0000313" key="5">
    <source>
        <dbReference type="EMBL" id="KAJ3843728.1"/>
    </source>
</evidence>
<sequence length="965" mass="106637">MFPNKRIKLDTDAQQKHTIILSEIDVELVLRKRLAETLESRIAWASLLVDSLKNESECVSEVPFKDVALNTLSLLQSPSTCLFTQETIEVPSQITGTKGRPPPKEKPITRSQKSKFLYVRSLDSQHIILLRCSICHQSNFNNLQGLFNHGRILHSTDWGSHEECVKACAVAKEELDTELDLEGGVDVGRGMLPGVKSLFQMAVEAIGDEKTAGAHTEADPERSVHLTKTLGLHSDSPALALFLGKEAKRRTIKVWDQGEQIDITTLDNDGLRASSKPRWKKSYTQRNRPSAEEESIVVKDRDARLTTAKPSSQVPNSAVAVSRFHISCRVTLTDSSLFIPEDQRVEEKKEHTHQWMICAESASYSLDLTTVLTSMTVTPISSPDFEPTVSFSPLVVTEPPFLVVGTTHEPFQARVELMFNPSTSGPGQNGQKVVLEHWVGLDMIGTNKLATKGDEQVVDVELDKDTVLKPARTGYTPVKARSHWENPENIKHSKVVKAESVETAPPEPEIPSSYHELLQTLIASFPMTLKDLSQSKTKSDHKVSYRLSADPAQFRTLNIGRRKAIEWARAKALQNAYTTHIQTLRERNPCVHLIPLTTGDVFAWMEDNRHFIREESKTTQSIELDSKQDDMLSIRDYSEGRWCRICGLGLWAHGDRGFEYLKAEAELAAAAKELQDTQPRVPRIKIRLLNGDVVTGGGLSAPPPPPKPDPFQCQIIVKMLQLLKVPIVDVRRVISTRSQKEGTEQPRSTVSLLNPRQLPPWSSRTQRLVKDHSALVSAADPGMMLGVRSIIHALHLPSFSQPSSTSIFPLDALGGSVETVKANLSPYALLALATKQFIRVLIKEAAEIEKRDKEFGVGFLFSVHHRDVSVLTSGPSSRKYKTALAGKKGREKEKLKLQSIKVLTPMHIITGIVSNYVHATASASMPLEGRAGVSPVGSRGTEGGIGTAVFGCLSRIGTGLEEGNS</sequence>
<reference evidence="5" key="1">
    <citation type="submission" date="2022-08" db="EMBL/GenBank/DDBJ databases">
        <authorList>
            <consortium name="DOE Joint Genome Institute"/>
            <person name="Min B."/>
            <person name="Riley R."/>
            <person name="Sierra-Patev S."/>
            <person name="Naranjo-Ortiz M."/>
            <person name="Looney B."/>
            <person name="Konkel Z."/>
            <person name="Slot J.C."/>
            <person name="Sakamoto Y."/>
            <person name="Steenwyk J.L."/>
            <person name="Rokas A."/>
            <person name="Carro J."/>
            <person name="Camarero S."/>
            <person name="Ferreira P."/>
            <person name="Molpeceres G."/>
            <person name="Ruiz-Duenas F.J."/>
            <person name="Serrano A."/>
            <person name="Henrissat B."/>
            <person name="Drula E."/>
            <person name="Hughes K.W."/>
            <person name="Mata J.L."/>
            <person name="Ishikawa N.K."/>
            <person name="Vargas-Isla R."/>
            <person name="Ushijima S."/>
            <person name="Smith C.A."/>
            <person name="Ahrendt S."/>
            <person name="Andreopoulos W."/>
            <person name="He G."/>
            <person name="Labutti K."/>
            <person name="Lipzen A."/>
            <person name="Ng V."/>
            <person name="Sandor L."/>
            <person name="Barry K."/>
            <person name="Martinez A.T."/>
            <person name="Xiao Y."/>
            <person name="Gibbons J.G."/>
            <person name="Terashima K."/>
            <person name="Hibbett D.S."/>
            <person name="Grigoriev I.V."/>
        </authorList>
    </citation>
    <scope>NUCLEOTIDE SEQUENCE</scope>
    <source>
        <strain evidence="5">TFB9207</strain>
    </source>
</reference>
<dbReference type="Gene3D" id="2.60.40.1970">
    <property type="entry name" value="YEATS domain"/>
    <property type="match status" value="1"/>
</dbReference>
<dbReference type="EMBL" id="MU805969">
    <property type="protein sequence ID" value="KAJ3843728.1"/>
    <property type="molecule type" value="Genomic_DNA"/>
</dbReference>
<accession>A0AA38PIT0</accession>
<keyword evidence="6" id="KW-1185">Reference proteome</keyword>
<evidence type="ECO:0000256" key="3">
    <source>
        <dbReference type="SAM" id="MobiDB-lite"/>
    </source>
</evidence>
<feature type="region of interest" description="Disordered" evidence="3">
    <location>
        <begin position="275"/>
        <end position="294"/>
    </location>
</feature>
<evidence type="ECO:0000256" key="2">
    <source>
        <dbReference type="PROSITE-ProRule" id="PRU00376"/>
    </source>
</evidence>